<dbReference type="PROSITE" id="PS50801">
    <property type="entry name" value="STAS"/>
    <property type="match status" value="1"/>
</dbReference>
<protein>
    <submittedName>
        <fullName evidence="3">Anti-anti-sigma factor</fullName>
    </submittedName>
</protein>
<feature type="compositionally biased region" description="Low complexity" evidence="1">
    <location>
        <begin position="125"/>
        <end position="138"/>
    </location>
</feature>
<feature type="compositionally biased region" description="Low complexity" evidence="1">
    <location>
        <begin position="148"/>
        <end position="169"/>
    </location>
</feature>
<proteinExistence type="predicted"/>
<evidence type="ECO:0000259" key="2">
    <source>
        <dbReference type="PROSITE" id="PS50801"/>
    </source>
</evidence>
<keyword evidence="4" id="KW-1185">Reference proteome</keyword>
<dbReference type="InterPro" id="IPR002645">
    <property type="entry name" value="STAS_dom"/>
</dbReference>
<name>A0A1G7HSD9_9ACTN</name>
<evidence type="ECO:0000256" key="1">
    <source>
        <dbReference type="SAM" id="MobiDB-lite"/>
    </source>
</evidence>
<evidence type="ECO:0000313" key="3">
    <source>
        <dbReference type="EMBL" id="SDF02939.1"/>
    </source>
</evidence>
<dbReference type="Pfam" id="PF13466">
    <property type="entry name" value="STAS_2"/>
    <property type="match status" value="1"/>
</dbReference>
<gene>
    <name evidence="3" type="ORF">SAMN05660662_0776</name>
</gene>
<dbReference type="InterPro" id="IPR036513">
    <property type="entry name" value="STAS_dom_sf"/>
</dbReference>
<dbReference type="InterPro" id="IPR058548">
    <property type="entry name" value="MlaB-like_STAS"/>
</dbReference>
<dbReference type="STRING" id="1550231.SAMN05660662_0776"/>
<dbReference type="Gene3D" id="3.30.750.24">
    <property type="entry name" value="STAS domain"/>
    <property type="match status" value="1"/>
</dbReference>
<dbReference type="EMBL" id="FNBT01000001">
    <property type="protein sequence ID" value="SDF02939.1"/>
    <property type="molecule type" value="Genomic_DNA"/>
</dbReference>
<evidence type="ECO:0000313" key="4">
    <source>
        <dbReference type="Proteomes" id="UP000199406"/>
    </source>
</evidence>
<sequence length="169" mass="16996">MQSATLSDASPLPVLLLEPVAGMGLDLHVTAGRIVLTGELDRATCGHLVAACPMLVAATPAVWVVDLTDLTFCDASGLRALVALRRAAADAGAAVVLNGARPLLRRLLAFVSLSDVVAPVLPAAPTPAASSSGRPPAVHLASLDTARARSSQARSAGPAAGADARAARR</sequence>
<reference evidence="4" key="1">
    <citation type="submission" date="2016-10" db="EMBL/GenBank/DDBJ databases">
        <authorList>
            <person name="Varghese N."/>
            <person name="Submissions S."/>
        </authorList>
    </citation>
    <scope>NUCLEOTIDE SEQUENCE [LARGE SCALE GENOMIC DNA]</scope>
    <source>
        <strain evidence="4">DSM 44268</strain>
    </source>
</reference>
<feature type="domain" description="STAS" evidence="2">
    <location>
        <begin position="34"/>
        <end position="117"/>
    </location>
</feature>
<dbReference type="SUPFAM" id="SSF52091">
    <property type="entry name" value="SpoIIaa-like"/>
    <property type="match status" value="1"/>
</dbReference>
<dbReference type="Proteomes" id="UP000199406">
    <property type="component" value="Unassembled WGS sequence"/>
</dbReference>
<dbReference type="AlphaFoldDB" id="A0A1G7HSD9"/>
<feature type="region of interest" description="Disordered" evidence="1">
    <location>
        <begin position="125"/>
        <end position="169"/>
    </location>
</feature>
<organism evidence="3 4">
    <name type="scientific">Blastococcus aurantiacus</name>
    <dbReference type="NCBI Taxonomy" id="1550231"/>
    <lineage>
        <taxon>Bacteria</taxon>
        <taxon>Bacillati</taxon>
        <taxon>Actinomycetota</taxon>
        <taxon>Actinomycetes</taxon>
        <taxon>Geodermatophilales</taxon>
        <taxon>Geodermatophilaceae</taxon>
        <taxon>Blastococcus</taxon>
    </lineage>
</organism>
<accession>A0A1G7HSD9</accession>